<organism evidence="1 2">
    <name type="scientific">Acropora cervicornis</name>
    <name type="common">Staghorn coral</name>
    <dbReference type="NCBI Taxonomy" id="6130"/>
    <lineage>
        <taxon>Eukaryota</taxon>
        <taxon>Metazoa</taxon>
        <taxon>Cnidaria</taxon>
        <taxon>Anthozoa</taxon>
        <taxon>Hexacorallia</taxon>
        <taxon>Scleractinia</taxon>
        <taxon>Astrocoeniina</taxon>
        <taxon>Acroporidae</taxon>
        <taxon>Acropora</taxon>
    </lineage>
</organism>
<name>A0AAD9R4Z3_ACRCE</name>
<evidence type="ECO:0000313" key="2">
    <source>
        <dbReference type="Proteomes" id="UP001249851"/>
    </source>
</evidence>
<protein>
    <submittedName>
        <fullName evidence="1">Uncharacterized protein</fullName>
    </submittedName>
</protein>
<dbReference type="AlphaFoldDB" id="A0AAD9R4Z3"/>
<gene>
    <name evidence="1" type="ORF">P5673_001856</name>
</gene>
<accession>A0AAD9R4Z3</accession>
<evidence type="ECO:0000313" key="1">
    <source>
        <dbReference type="EMBL" id="KAK2572856.1"/>
    </source>
</evidence>
<dbReference type="EMBL" id="JARQWQ010000003">
    <property type="protein sequence ID" value="KAK2572856.1"/>
    <property type="molecule type" value="Genomic_DNA"/>
</dbReference>
<sequence length="124" mass="13634">MELEPIYDRMTTYPKCRNCLSPNRTFQLQVIKSITLVYFIDSSAVAIIEQDLWNLGADGGVSQHTLRRSSSERLRLAEAGRANDDVSTAAPGLTHDSALASWRSTSSSFLSIILSGTLLCLLVE</sequence>
<reference evidence="1" key="1">
    <citation type="journal article" date="2023" name="G3 (Bethesda)">
        <title>Whole genome assembly and annotation of the endangered Caribbean coral Acropora cervicornis.</title>
        <authorList>
            <person name="Selwyn J.D."/>
            <person name="Vollmer S.V."/>
        </authorList>
    </citation>
    <scope>NUCLEOTIDE SEQUENCE</scope>
    <source>
        <strain evidence="1">K2</strain>
    </source>
</reference>
<comment type="caution">
    <text evidence="1">The sequence shown here is derived from an EMBL/GenBank/DDBJ whole genome shotgun (WGS) entry which is preliminary data.</text>
</comment>
<keyword evidence="2" id="KW-1185">Reference proteome</keyword>
<dbReference type="Proteomes" id="UP001249851">
    <property type="component" value="Unassembled WGS sequence"/>
</dbReference>
<reference evidence="1" key="2">
    <citation type="journal article" date="2023" name="Science">
        <title>Genomic signatures of disease resistance in endangered staghorn corals.</title>
        <authorList>
            <person name="Vollmer S.V."/>
            <person name="Selwyn J.D."/>
            <person name="Despard B.A."/>
            <person name="Roesel C.L."/>
        </authorList>
    </citation>
    <scope>NUCLEOTIDE SEQUENCE</scope>
    <source>
        <strain evidence="1">K2</strain>
    </source>
</reference>
<proteinExistence type="predicted"/>